<dbReference type="EMBL" id="CAJNNW010032227">
    <property type="protein sequence ID" value="CAE8711840.1"/>
    <property type="molecule type" value="Genomic_DNA"/>
</dbReference>
<evidence type="ECO:0000256" key="1">
    <source>
        <dbReference type="SAM" id="Coils"/>
    </source>
</evidence>
<feature type="region of interest" description="Disordered" evidence="2">
    <location>
        <begin position="1"/>
        <end position="53"/>
    </location>
</feature>
<dbReference type="AlphaFoldDB" id="A0A813KSG5"/>
<name>A0A813KSG5_POLGL</name>
<keyword evidence="1" id="KW-0175">Coiled coil</keyword>
<feature type="region of interest" description="Disordered" evidence="2">
    <location>
        <begin position="136"/>
        <end position="166"/>
    </location>
</feature>
<comment type="caution">
    <text evidence="3">The sequence shown here is derived from an EMBL/GenBank/DDBJ whole genome shotgun (WGS) entry which is preliminary data.</text>
</comment>
<protein>
    <submittedName>
        <fullName evidence="3">Uncharacterized protein</fullName>
    </submittedName>
</protein>
<organism evidence="3 4">
    <name type="scientific">Polarella glacialis</name>
    <name type="common">Dinoflagellate</name>
    <dbReference type="NCBI Taxonomy" id="89957"/>
    <lineage>
        <taxon>Eukaryota</taxon>
        <taxon>Sar</taxon>
        <taxon>Alveolata</taxon>
        <taxon>Dinophyceae</taxon>
        <taxon>Suessiales</taxon>
        <taxon>Suessiaceae</taxon>
        <taxon>Polarella</taxon>
    </lineage>
</organism>
<evidence type="ECO:0000256" key="2">
    <source>
        <dbReference type="SAM" id="MobiDB-lite"/>
    </source>
</evidence>
<accession>A0A813KSG5</accession>
<evidence type="ECO:0000313" key="3">
    <source>
        <dbReference type="EMBL" id="CAE8711840.1"/>
    </source>
</evidence>
<proteinExistence type="predicted"/>
<feature type="compositionally biased region" description="Low complexity" evidence="2">
    <location>
        <begin position="136"/>
        <end position="157"/>
    </location>
</feature>
<sequence>MSVLNSLLQAPRGGSASRRSRQVISEPSFIRTPPQSGRTAGYAEAGAAAAREASTNRTKVARAAGCHAAEATARQKAEVARLEMEALRSQLAAVEARAAAADEEAKAWAAIARRQDLGSSASRAAAAAAEAAQAAAVLAQGTSSSSSSAALPQAAQRRPPPYGDAR</sequence>
<gene>
    <name evidence="3" type="ORF">PGLA2088_LOCUS36695</name>
</gene>
<feature type="coiled-coil region" evidence="1">
    <location>
        <begin position="70"/>
        <end position="104"/>
    </location>
</feature>
<feature type="non-terminal residue" evidence="3">
    <location>
        <position position="1"/>
    </location>
</feature>
<dbReference type="Proteomes" id="UP000626109">
    <property type="component" value="Unassembled WGS sequence"/>
</dbReference>
<feature type="compositionally biased region" description="Low complexity" evidence="2">
    <location>
        <begin position="40"/>
        <end position="53"/>
    </location>
</feature>
<evidence type="ECO:0000313" key="4">
    <source>
        <dbReference type="Proteomes" id="UP000626109"/>
    </source>
</evidence>
<reference evidence="3" key="1">
    <citation type="submission" date="2021-02" db="EMBL/GenBank/DDBJ databases">
        <authorList>
            <person name="Dougan E. K."/>
            <person name="Rhodes N."/>
            <person name="Thang M."/>
            <person name="Chan C."/>
        </authorList>
    </citation>
    <scope>NUCLEOTIDE SEQUENCE</scope>
</reference>